<dbReference type="Gene3D" id="3.40.50.720">
    <property type="entry name" value="NAD(P)-binding Rossmann-like Domain"/>
    <property type="match status" value="1"/>
</dbReference>
<evidence type="ECO:0000256" key="2">
    <source>
        <dbReference type="ARBA" id="ARBA00022723"/>
    </source>
</evidence>
<gene>
    <name evidence="7" type="ORF">VE01_02437</name>
</gene>
<keyword evidence="4" id="KW-0560">Oxidoreductase</keyword>
<protein>
    <recommendedName>
        <fullName evidence="6">Enoyl reductase (ER) domain-containing protein</fullName>
    </recommendedName>
</protein>
<dbReference type="FunFam" id="3.40.50.720:FF:000022">
    <property type="entry name" value="Cinnamyl alcohol dehydrogenase"/>
    <property type="match status" value="1"/>
</dbReference>
<dbReference type="RefSeq" id="XP_018132767.1">
    <property type="nucleotide sequence ID" value="XM_018271946.2"/>
</dbReference>
<dbReference type="STRING" id="342668.A0A1B8GT70"/>
<name>A0A1B8GT70_9PEZI</name>
<dbReference type="PANTHER" id="PTHR42683">
    <property type="entry name" value="ALDEHYDE REDUCTASE"/>
    <property type="match status" value="1"/>
</dbReference>
<dbReference type="EMBL" id="KV460214">
    <property type="protein sequence ID" value="OBT99034.1"/>
    <property type="molecule type" value="Genomic_DNA"/>
</dbReference>
<keyword evidence="2 5" id="KW-0479">Metal-binding</keyword>
<evidence type="ECO:0000256" key="1">
    <source>
        <dbReference type="ARBA" id="ARBA00001947"/>
    </source>
</evidence>
<dbReference type="GO" id="GO:0008270">
    <property type="term" value="F:zinc ion binding"/>
    <property type="evidence" value="ECO:0007669"/>
    <property type="project" value="InterPro"/>
</dbReference>
<dbReference type="InterPro" id="IPR020843">
    <property type="entry name" value="ER"/>
</dbReference>
<accession>A0A1B8GT70</accession>
<keyword evidence="3 5" id="KW-0862">Zinc</keyword>
<dbReference type="InterPro" id="IPR036291">
    <property type="entry name" value="NAD(P)-bd_dom_sf"/>
</dbReference>
<organism evidence="7 8">
    <name type="scientific">Pseudogymnoascus verrucosus</name>
    <dbReference type="NCBI Taxonomy" id="342668"/>
    <lineage>
        <taxon>Eukaryota</taxon>
        <taxon>Fungi</taxon>
        <taxon>Dikarya</taxon>
        <taxon>Ascomycota</taxon>
        <taxon>Pezizomycotina</taxon>
        <taxon>Leotiomycetes</taxon>
        <taxon>Thelebolales</taxon>
        <taxon>Thelebolaceae</taxon>
        <taxon>Pseudogymnoascus</taxon>
    </lineage>
</organism>
<evidence type="ECO:0000256" key="4">
    <source>
        <dbReference type="ARBA" id="ARBA00023002"/>
    </source>
</evidence>
<dbReference type="SUPFAM" id="SSF51735">
    <property type="entry name" value="NAD(P)-binding Rossmann-fold domains"/>
    <property type="match status" value="1"/>
</dbReference>
<dbReference type="InterPro" id="IPR011032">
    <property type="entry name" value="GroES-like_sf"/>
</dbReference>
<dbReference type="Proteomes" id="UP000091956">
    <property type="component" value="Unassembled WGS sequence"/>
</dbReference>
<proteinExistence type="inferred from homology"/>
<dbReference type="Pfam" id="PF08240">
    <property type="entry name" value="ADH_N"/>
    <property type="match status" value="1"/>
</dbReference>
<sequence length="331" mass="35543">MSEKSQNIYRGAEGAIKQTQGKVRALGPLDVRIKITHSSLCATDLLYLPAGIALGHEGVGLIEEVGSAVQNLKIGDRVGGGFHRGSCGHCRYCLKGEDIFCSDRVIFGESDSDNGTFSDYYIGRETYVHKIPESIASEHAAPLQCAGATVYGALVDVVKPAQRVGIIGIGGLGHLAIQFASKMGAEVVVFSRTDDKEKEARGFGADEFYLLSNPGAMKDPVDVLVLTGSRYPDWNAFLKPNVLARNGKVVPLLAPHGPMELPAGKLLTNGYDIESHLVASRGVHNDMLKFAAHHRITPAIEKFDLSEEGIGKAVEKMKSGSIRYRGVLVAK</sequence>
<dbReference type="CDD" id="cd05283">
    <property type="entry name" value="CAD1"/>
    <property type="match status" value="1"/>
</dbReference>
<dbReference type="OrthoDB" id="1879366at2759"/>
<comment type="similarity">
    <text evidence="5">Belongs to the zinc-containing alcohol dehydrogenase family.</text>
</comment>
<dbReference type="SMART" id="SM00829">
    <property type="entry name" value="PKS_ER"/>
    <property type="match status" value="1"/>
</dbReference>
<evidence type="ECO:0000256" key="5">
    <source>
        <dbReference type="RuleBase" id="RU361277"/>
    </source>
</evidence>
<evidence type="ECO:0000259" key="6">
    <source>
        <dbReference type="SMART" id="SM00829"/>
    </source>
</evidence>
<evidence type="ECO:0000313" key="7">
    <source>
        <dbReference type="EMBL" id="OBT99034.1"/>
    </source>
</evidence>
<reference evidence="7 8" key="1">
    <citation type="submission" date="2016-03" db="EMBL/GenBank/DDBJ databases">
        <title>Comparative genomics of Pseudogymnoascus destructans, the fungus causing white-nose syndrome of bats.</title>
        <authorList>
            <person name="Palmer J.M."/>
            <person name="Drees K.P."/>
            <person name="Foster J.T."/>
            <person name="Lindner D.L."/>
        </authorList>
    </citation>
    <scope>NUCLEOTIDE SEQUENCE [LARGE SCALE GENOMIC DNA]</scope>
    <source>
        <strain evidence="7 8">UAMH 10579</strain>
    </source>
</reference>
<dbReference type="InterPro" id="IPR013149">
    <property type="entry name" value="ADH-like_C"/>
</dbReference>
<dbReference type="GeneID" id="28835823"/>
<dbReference type="Gene3D" id="3.90.180.10">
    <property type="entry name" value="Medium-chain alcohol dehydrogenases, catalytic domain"/>
    <property type="match status" value="1"/>
</dbReference>
<dbReference type="Pfam" id="PF00107">
    <property type="entry name" value="ADH_zinc_N"/>
    <property type="match status" value="1"/>
</dbReference>
<comment type="cofactor">
    <cofactor evidence="1 5">
        <name>Zn(2+)</name>
        <dbReference type="ChEBI" id="CHEBI:29105"/>
    </cofactor>
</comment>
<reference evidence="8" key="2">
    <citation type="journal article" date="2018" name="Nat. Commun.">
        <title>Extreme sensitivity to ultraviolet light in the fungal pathogen causing white-nose syndrome of bats.</title>
        <authorList>
            <person name="Palmer J.M."/>
            <person name="Drees K.P."/>
            <person name="Foster J.T."/>
            <person name="Lindner D.L."/>
        </authorList>
    </citation>
    <scope>NUCLEOTIDE SEQUENCE [LARGE SCALE GENOMIC DNA]</scope>
    <source>
        <strain evidence="8">UAMH 10579</strain>
    </source>
</reference>
<dbReference type="InterPro" id="IPR029752">
    <property type="entry name" value="D-isomer_DH_CS1"/>
</dbReference>
<evidence type="ECO:0000256" key="3">
    <source>
        <dbReference type="ARBA" id="ARBA00022833"/>
    </source>
</evidence>
<dbReference type="AlphaFoldDB" id="A0A1B8GT70"/>
<evidence type="ECO:0000313" key="8">
    <source>
        <dbReference type="Proteomes" id="UP000091956"/>
    </source>
</evidence>
<dbReference type="SUPFAM" id="SSF50129">
    <property type="entry name" value="GroES-like"/>
    <property type="match status" value="1"/>
</dbReference>
<dbReference type="PROSITE" id="PS00059">
    <property type="entry name" value="ADH_ZINC"/>
    <property type="match status" value="1"/>
</dbReference>
<keyword evidence="8" id="KW-1185">Reference proteome</keyword>
<dbReference type="PROSITE" id="PS00065">
    <property type="entry name" value="D_2_HYDROXYACID_DH_1"/>
    <property type="match status" value="1"/>
</dbReference>
<dbReference type="InterPro" id="IPR002328">
    <property type="entry name" value="ADH_Zn_CS"/>
</dbReference>
<feature type="domain" description="Enoyl reductase (ER)" evidence="6">
    <location>
        <begin position="11"/>
        <end position="330"/>
    </location>
</feature>
<dbReference type="GO" id="GO:0016616">
    <property type="term" value="F:oxidoreductase activity, acting on the CH-OH group of donors, NAD or NADP as acceptor"/>
    <property type="evidence" value="ECO:0007669"/>
    <property type="project" value="InterPro"/>
</dbReference>
<dbReference type="InterPro" id="IPR013154">
    <property type="entry name" value="ADH-like_N"/>
</dbReference>
<dbReference type="InterPro" id="IPR047109">
    <property type="entry name" value="CAD-like"/>
</dbReference>